<keyword evidence="2" id="KW-1185">Reference proteome</keyword>
<dbReference type="RefSeq" id="WP_150079517.1">
    <property type="nucleotide sequence ID" value="NZ_VWOX01000023.1"/>
</dbReference>
<sequence>MGNPPKVEMMPADKQARLDRLLNEKSEGMISPEDEAALEQLVAEAEQLMVENAKRLASFAEDESPAAPSSAVPVTVWVKPPSSTN</sequence>
<comment type="caution">
    <text evidence="1">The sequence shown here is derived from an EMBL/GenBank/DDBJ whole genome shotgun (WGS) entry which is preliminary data.</text>
</comment>
<accession>A0A5M6CUW2</accession>
<proteinExistence type="predicted"/>
<organism evidence="1 2">
    <name type="scientific">Roseiconus nitratireducens</name>
    <dbReference type="NCBI Taxonomy" id="2605748"/>
    <lineage>
        <taxon>Bacteria</taxon>
        <taxon>Pseudomonadati</taxon>
        <taxon>Planctomycetota</taxon>
        <taxon>Planctomycetia</taxon>
        <taxon>Pirellulales</taxon>
        <taxon>Pirellulaceae</taxon>
        <taxon>Roseiconus</taxon>
    </lineage>
</organism>
<dbReference type="Proteomes" id="UP000324479">
    <property type="component" value="Unassembled WGS sequence"/>
</dbReference>
<evidence type="ECO:0000313" key="1">
    <source>
        <dbReference type="EMBL" id="KAA5539004.1"/>
    </source>
</evidence>
<evidence type="ECO:0000313" key="2">
    <source>
        <dbReference type="Proteomes" id="UP000324479"/>
    </source>
</evidence>
<dbReference type="EMBL" id="VWOX01000023">
    <property type="protein sequence ID" value="KAA5539004.1"/>
    <property type="molecule type" value="Genomic_DNA"/>
</dbReference>
<dbReference type="AlphaFoldDB" id="A0A5M6CUW2"/>
<name>A0A5M6CUW2_9BACT</name>
<reference evidence="1 2" key="1">
    <citation type="submission" date="2019-08" db="EMBL/GenBank/DDBJ databases">
        <authorList>
            <person name="Dhanesh K."/>
            <person name="Kumar G."/>
            <person name="Sasikala C."/>
            <person name="Venkata Ramana C."/>
        </authorList>
    </citation>
    <scope>NUCLEOTIDE SEQUENCE [LARGE SCALE GENOMIC DNA]</scope>
    <source>
        <strain evidence="1 2">JC645</strain>
    </source>
</reference>
<protein>
    <submittedName>
        <fullName evidence="1">Uncharacterized protein</fullName>
    </submittedName>
</protein>
<gene>
    <name evidence="1" type="ORF">FYK55_25755</name>
</gene>